<dbReference type="EMBL" id="NITY01000020">
    <property type="protein sequence ID" value="PHM37570.1"/>
    <property type="molecule type" value="Genomic_DNA"/>
</dbReference>
<proteinExistence type="predicted"/>
<reference evidence="2 5" key="3">
    <citation type="journal article" date="2017" name="Nat. Microbiol.">
        <title>Natural product diversity associated with the nematode symbionts Photorhabdus and Xenorhabdus.</title>
        <authorList>
            <person name="Tobias N.J."/>
            <person name="Wolff H."/>
            <person name="Djahanschiri B."/>
            <person name="Grundmann F."/>
            <person name="Kronenwerth M."/>
            <person name="Shi Y.M."/>
            <person name="Simonyi S."/>
            <person name="Grun P."/>
            <person name="Shapiro-Ilan D."/>
            <person name="Pidot S.J."/>
            <person name="Stinear T.P."/>
            <person name="Ebersberger I."/>
            <person name="Bode H.B."/>
        </authorList>
    </citation>
    <scope>NUCLEOTIDE SEQUENCE [LARGE SCALE GENOMIC DNA]</scope>
    <source>
        <strain evidence="2 5">DSM 17908</strain>
    </source>
</reference>
<dbReference type="InterPro" id="IPR046025">
    <property type="entry name" value="DUF5983"/>
</dbReference>
<dbReference type="Pfam" id="PF19419">
    <property type="entry name" value="DUF5983"/>
    <property type="match status" value="1"/>
</dbReference>
<name>A0A1I3V792_9GAMM</name>
<sequence>MKLGIASYLSQCTILRCSTNHLMIGDVQLLGGISLSRQEMGDNEWIHSTGSGFLIRLNAVSNPLLMLKNFGLSKPARRLIANHIKTQDIELIHFAAEFDVLSEFPVFDW</sequence>
<reference evidence="4" key="2">
    <citation type="submission" date="2016-10" db="EMBL/GenBank/DDBJ databases">
        <authorList>
            <person name="Varghese N."/>
            <person name="Submissions S."/>
        </authorList>
    </citation>
    <scope>NUCLEOTIDE SEQUENCE [LARGE SCALE GENOMIC DNA]</scope>
    <source>
        <strain evidence="4">DSM 17908</strain>
    </source>
</reference>
<evidence type="ECO:0000259" key="1">
    <source>
        <dbReference type="Pfam" id="PF19419"/>
    </source>
</evidence>
<dbReference type="RefSeq" id="WP_092512846.1">
    <property type="nucleotide sequence ID" value="NZ_CAWNQB010000013.1"/>
</dbReference>
<evidence type="ECO:0000313" key="5">
    <source>
        <dbReference type="Proteomes" id="UP000224607"/>
    </source>
</evidence>
<accession>A0A1I3V792</accession>
<keyword evidence="5" id="KW-1185">Reference proteome</keyword>
<evidence type="ECO:0000313" key="4">
    <source>
        <dbReference type="Proteomes" id="UP000198919"/>
    </source>
</evidence>
<reference evidence="3" key="1">
    <citation type="submission" date="2016-10" db="EMBL/GenBank/DDBJ databases">
        <authorList>
            <person name="de Groot N.N."/>
        </authorList>
    </citation>
    <scope>NUCLEOTIDE SEQUENCE [LARGE SCALE GENOMIC DNA]</scope>
    <source>
        <strain evidence="3">DSM 17908</strain>
    </source>
</reference>
<dbReference type="Proteomes" id="UP000224607">
    <property type="component" value="Unassembled WGS sequence"/>
</dbReference>
<organism evidence="3 4">
    <name type="scientific">Xenorhabdus mauleonii</name>
    <dbReference type="NCBI Taxonomy" id="351675"/>
    <lineage>
        <taxon>Bacteria</taxon>
        <taxon>Pseudomonadati</taxon>
        <taxon>Pseudomonadota</taxon>
        <taxon>Gammaproteobacteria</taxon>
        <taxon>Enterobacterales</taxon>
        <taxon>Morganellaceae</taxon>
        <taxon>Xenorhabdus</taxon>
    </lineage>
</organism>
<evidence type="ECO:0000313" key="2">
    <source>
        <dbReference type="EMBL" id="PHM37570.1"/>
    </source>
</evidence>
<dbReference type="AlphaFoldDB" id="A0A1I3V792"/>
<dbReference type="STRING" id="351675.SAMN05421680_11976"/>
<protein>
    <recommendedName>
        <fullName evidence="1">DUF5983 domain-containing protein</fullName>
    </recommendedName>
</protein>
<gene>
    <name evidence="3" type="ORF">SAMN05421680_11976</name>
    <name evidence="2" type="ORF">Xmau_03786</name>
</gene>
<dbReference type="Proteomes" id="UP000198919">
    <property type="component" value="Unassembled WGS sequence"/>
</dbReference>
<feature type="domain" description="DUF5983" evidence="1">
    <location>
        <begin position="15"/>
        <end position="109"/>
    </location>
</feature>
<dbReference type="EMBL" id="FORG01000019">
    <property type="protein sequence ID" value="SFJ91010.1"/>
    <property type="molecule type" value="Genomic_DNA"/>
</dbReference>
<evidence type="ECO:0000313" key="3">
    <source>
        <dbReference type="EMBL" id="SFJ91010.1"/>
    </source>
</evidence>
<dbReference type="OrthoDB" id="6636466at2"/>